<dbReference type="InterPro" id="IPR025347">
    <property type="entry name" value="DUF4251"/>
</dbReference>
<dbReference type="Pfam" id="PF14059">
    <property type="entry name" value="DUF4251"/>
    <property type="match status" value="1"/>
</dbReference>
<dbReference type="AlphaFoldDB" id="A0A2S9WSN5"/>
<organism evidence="1 2">
    <name type="scientific">Nonlabens agnitus</name>
    <dbReference type="NCBI Taxonomy" id="870484"/>
    <lineage>
        <taxon>Bacteria</taxon>
        <taxon>Pseudomonadati</taxon>
        <taxon>Bacteroidota</taxon>
        <taxon>Flavobacteriia</taxon>
        <taxon>Flavobacteriales</taxon>
        <taxon>Flavobacteriaceae</taxon>
        <taxon>Nonlabens</taxon>
    </lineage>
</organism>
<reference evidence="1 2" key="1">
    <citation type="submission" date="2016-11" db="EMBL/GenBank/DDBJ databases">
        <title>Trade-off between light-utilization and light-protection in marine flavobacteria.</title>
        <authorList>
            <person name="Kumagai Y."/>
        </authorList>
    </citation>
    <scope>NUCLEOTIDE SEQUENCE [LARGE SCALE GENOMIC DNA]</scope>
    <source>
        <strain evidence="1 2">JCM 17109</strain>
    </source>
</reference>
<gene>
    <name evidence="1" type="ORF">BST86_04930</name>
</gene>
<protein>
    <recommendedName>
        <fullName evidence="3">DUF4251 domain-containing protein</fullName>
    </recommendedName>
</protein>
<evidence type="ECO:0008006" key="3">
    <source>
        <dbReference type="Google" id="ProtNLM"/>
    </source>
</evidence>
<name>A0A2S9WSN5_9FLAO</name>
<accession>A0A2S9WSN5</accession>
<dbReference type="Proteomes" id="UP000239532">
    <property type="component" value="Unassembled WGS sequence"/>
</dbReference>
<keyword evidence="2" id="KW-1185">Reference proteome</keyword>
<dbReference type="Gene3D" id="2.40.128.410">
    <property type="match status" value="1"/>
</dbReference>
<evidence type="ECO:0000313" key="2">
    <source>
        <dbReference type="Proteomes" id="UP000239532"/>
    </source>
</evidence>
<proteinExistence type="predicted"/>
<dbReference type="EMBL" id="MQUC01000003">
    <property type="protein sequence ID" value="PRP66483.1"/>
    <property type="molecule type" value="Genomic_DNA"/>
</dbReference>
<sequence>MLLLIAILSITACSVQKTGSPAEFEALTNKVVNGDTLRIEMDAAYPLNTYASQQVIQQLMRNTGDTANRIDLTGDGHFLEIHPDMVKANLPFFGERRQGAGYNNPQDSGINFEQAPEDYLYTVDNEAYKYEIEFDANDKTENYDVDVVVFANGKATVYVRSTTRTVMQYQGRVVSTNDSKE</sequence>
<comment type="caution">
    <text evidence="1">The sequence shown here is derived from an EMBL/GenBank/DDBJ whole genome shotgun (WGS) entry which is preliminary data.</text>
</comment>
<evidence type="ECO:0000313" key="1">
    <source>
        <dbReference type="EMBL" id="PRP66483.1"/>
    </source>
</evidence>